<dbReference type="PANTHER" id="PTHR15503:SF45">
    <property type="entry name" value="RNA-DIRECTED DNA POLYMERASE HOMOLOG"/>
    <property type="match status" value="1"/>
</dbReference>
<evidence type="ECO:0008006" key="4">
    <source>
        <dbReference type="Google" id="ProtNLM"/>
    </source>
</evidence>
<dbReference type="RefSeq" id="XP_016667342.1">
    <property type="nucleotide sequence ID" value="XM_016811853.1"/>
</dbReference>
<feature type="region of interest" description="Disordered" evidence="1">
    <location>
        <begin position="46"/>
        <end position="78"/>
    </location>
</feature>
<dbReference type="InterPro" id="IPR032567">
    <property type="entry name" value="RTL1-rel"/>
</dbReference>
<evidence type="ECO:0000256" key="1">
    <source>
        <dbReference type="SAM" id="MobiDB-lite"/>
    </source>
</evidence>
<proteinExistence type="predicted"/>
<dbReference type="KEGG" id="ghi:107887606"/>
<dbReference type="InterPro" id="IPR043502">
    <property type="entry name" value="DNA/RNA_pol_sf"/>
</dbReference>
<dbReference type="GeneID" id="107887606"/>
<keyword evidence="2" id="KW-1185">Reference proteome</keyword>
<dbReference type="InterPro" id="IPR043128">
    <property type="entry name" value="Rev_trsase/Diguanyl_cyclase"/>
</dbReference>
<dbReference type="AlphaFoldDB" id="A0A1U8HMS5"/>
<accession>A0A1U8HMS5</accession>
<dbReference type="Proteomes" id="UP000818029">
    <property type="component" value="Chromosome A03"/>
</dbReference>
<evidence type="ECO:0000313" key="2">
    <source>
        <dbReference type="Proteomes" id="UP000818029"/>
    </source>
</evidence>
<organism evidence="2 3">
    <name type="scientific">Gossypium hirsutum</name>
    <name type="common">Upland cotton</name>
    <name type="synonym">Gossypium mexicanum</name>
    <dbReference type="NCBI Taxonomy" id="3635"/>
    <lineage>
        <taxon>Eukaryota</taxon>
        <taxon>Viridiplantae</taxon>
        <taxon>Streptophyta</taxon>
        <taxon>Embryophyta</taxon>
        <taxon>Tracheophyta</taxon>
        <taxon>Spermatophyta</taxon>
        <taxon>Magnoliopsida</taxon>
        <taxon>eudicotyledons</taxon>
        <taxon>Gunneridae</taxon>
        <taxon>Pentapetalae</taxon>
        <taxon>rosids</taxon>
        <taxon>malvids</taxon>
        <taxon>Malvales</taxon>
        <taxon>Malvaceae</taxon>
        <taxon>Malvoideae</taxon>
        <taxon>Gossypium</taxon>
    </lineage>
</organism>
<reference evidence="2" key="1">
    <citation type="journal article" date="2020" name="Nat. Genet.">
        <title>Genomic diversifications of five Gossypium allopolyploid species and their impact on cotton improvement.</title>
        <authorList>
            <person name="Chen Z.J."/>
            <person name="Sreedasyam A."/>
            <person name="Ando A."/>
            <person name="Song Q."/>
            <person name="De Santiago L.M."/>
            <person name="Hulse-Kemp A.M."/>
            <person name="Ding M."/>
            <person name="Ye W."/>
            <person name="Kirkbride R.C."/>
            <person name="Jenkins J."/>
            <person name="Plott C."/>
            <person name="Lovell J."/>
            <person name="Lin Y.M."/>
            <person name="Vaughn R."/>
            <person name="Liu B."/>
            <person name="Simpson S."/>
            <person name="Scheffler B.E."/>
            <person name="Wen L."/>
            <person name="Saski C.A."/>
            <person name="Grover C.E."/>
            <person name="Hu G."/>
            <person name="Conover J.L."/>
            <person name="Carlson J.W."/>
            <person name="Shu S."/>
            <person name="Boston L.B."/>
            <person name="Williams M."/>
            <person name="Peterson D.G."/>
            <person name="McGee K."/>
            <person name="Jones D.C."/>
            <person name="Wendel J.F."/>
            <person name="Stelly D.M."/>
            <person name="Grimwood J."/>
            <person name="Schmutz J."/>
        </authorList>
    </citation>
    <scope>NUCLEOTIDE SEQUENCE [LARGE SCALE GENOMIC DNA]</scope>
    <source>
        <strain evidence="2">cv. TM-1</strain>
    </source>
</reference>
<dbReference type="Gene3D" id="3.30.70.270">
    <property type="match status" value="1"/>
</dbReference>
<gene>
    <name evidence="3" type="primary">LOC107887606</name>
</gene>
<dbReference type="PaxDb" id="3635-A0A1U8HMS5"/>
<dbReference type="SUPFAM" id="SSF56672">
    <property type="entry name" value="DNA/RNA polymerases"/>
    <property type="match status" value="1"/>
</dbReference>
<name>A0A1U8HMS5_GOSHI</name>
<reference evidence="3" key="2">
    <citation type="submission" date="2025-08" db="UniProtKB">
        <authorList>
            <consortium name="RefSeq"/>
        </authorList>
    </citation>
    <scope>IDENTIFICATION</scope>
</reference>
<dbReference type="PANTHER" id="PTHR15503">
    <property type="entry name" value="LDOC1 RELATED"/>
    <property type="match status" value="1"/>
</dbReference>
<feature type="compositionally biased region" description="Basic and acidic residues" evidence="1">
    <location>
        <begin position="46"/>
        <end position="63"/>
    </location>
</feature>
<protein>
    <recommendedName>
        <fullName evidence="4">DNA/RNA polymerases superfamily protein</fullName>
    </recommendedName>
</protein>
<evidence type="ECO:0000313" key="3">
    <source>
        <dbReference type="RefSeq" id="XP_016667342.1"/>
    </source>
</evidence>
<sequence>MVATKYERCVRFEDGLRDNLRVLIALQKERDFAALVDKEKITKEVKRAERQNRERGRNKKDSDLSSSIQRPKKKARVDEQIGVEAPIAATGQPSCIDCGRRYQGRDAGHTKVWQRALVYATLCREGRDALDVITEIGSTYSHIDCTVSENLGILVESTASKVTVLSPLGQSVRLVKHLVSLDCATKRVVLRTAEDSVVVVIGERRNYLLNVISALRAEKLVRKGCEVYLAYISVSDSEDSVVKDIRAVKDFVDVFLEELPGLPSSREVEFGIELLPGIAPVSIASYRMASKELVEFKAQIQELLNHRFICPGVSPWGAPLLEGIKVDPQNIKAVLDWKQPKTITEIRSFLGLAGYYRRFVEGFSLIAAP</sequence>